<keyword evidence="1" id="KW-0812">Transmembrane</keyword>
<keyword evidence="1" id="KW-0472">Membrane</keyword>
<protein>
    <recommendedName>
        <fullName evidence="4">Acyltransferase 3 domain-containing protein</fullName>
    </recommendedName>
</protein>
<keyword evidence="1" id="KW-1133">Transmembrane helix</keyword>
<organism evidence="2 3">
    <name type="scientific">Lentisphaera profundi</name>
    <dbReference type="NCBI Taxonomy" id="1658616"/>
    <lineage>
        <taxon>Bacteria</taxon>
        <taxon>Pseudomonadati</taxon>
        <taxon>Lentisphaerota</taxon>
        <taxon>Lentisphaeria</taxon>
        <taxon>Lentisphaerales</taxon>
        <taxon>Lentisphaeraceae</taxon>
        <taxon>Lentisphaera</taxon>
    </lineage>
</organism>
<gene>
    <name evidence="2" type="ORF">PQO03_20525</name>
</gene>
<evidence type="ECO:0000313" key="3">
    <source>
        <dbReference type="Proteomes" id="UP001214250"/>
    </source>
</evidence>
<name>A0ABY7VWC1_9BACT</name>
<evidence type="ECO:0000313" key="2">
    <source>
        <dbReference type="EMBL" id="WDE98206.1"/>
    </source>
</evidence>
<dbReference type="Proteomes" id="UP001214250">
    <property type="component" value="Chromosome 2"/>
</dbReference>
<sequence length="171" mass="19961">MLFPLLQGKNKFTKHLFFIGLISLSLYPSHTKFYIYWSAYFAIGILYTCKIKSLISAKTFIAYNLFAAFVVINHQGLNDYIIGIFTLFLIHQYPNFKNHIGDFFGKISYSLYLIHSIIGAALINFLSKRFNLPYQKLLVISLGFIISIVFAYFFWKLIEHPTHKLAKRLKK</sequence>
<feature type="transmembrane region" description="Helical" evidence="1">
    <location>
        <begin position="109"/>
        <end position="126"/>
    </location>
</feature>
<reference evidence="2 3" key="1">
    <citation type="submission" date="2023-02" db="EMBL/GenBank/DDBJ databases">
        <title>Genome sequence of Lentisphaera profundi SAORIC-696.</title>
        <authorList>
            <person name="Kim e."/>
            <person name="Cho J.-C."/>
            <person name="Choi A."/>
            <person name="Kang I."/>
        </authorList>
    </citation>
    <scope>NUCLEOTIDE SEQUENCE [LARGE SCALE GENOMIC DNA]</scope>
    <source>
        <strain evidence="2 3">SAORIC-696</strain>
    </source>
</reference>
<dbReference type="EMBL" id="CP117812">
    <property type="protein sequence ID" value="WDE98206.1"/>
    <property type="molecule type" value="Genomic_DNA"/>
</dbReference>
<proteinExistence type="predicted"/>
<evidence type="ECO:0000256" key="1">
    <source>
        <dbReference type="SAM" id="Phobius"/>
    </source>
</evidence>
<feature type="transmembrane region" description="Helical" evidence="1">
    <location>
        <begin position="33"/>
        <end position="49"/>
    </location>
</feature>
<evidence type="ECO:0008006" key="4">
    <source>
        <dbReference type="Google" id="ProtNLM"/>
    </source>
</evidence>
<feature type="transmembrane region" description="Helical" evidence="1">
    <location>
        <begin position="138"/>
        <end position="155"/>
    </location>
</feature>
<keyword evidence="3" id="KW-1185">Reference proteome</keyword>
<feature type="transmembrane region" description="Helical" evidence="1">
    <location>
        <begin position="61"/>
        <end position="89"/>
    </location>
</feature>
<accession>A0ABY7VWC1</accession>